<evidence type="ECO:0000256" key="1">
    <source>
        <dbReference type="SAM" id="Phobius"/>
    </source>
</evidence>
<protein>
    <recommendedName>
        <fullName evidence="4">SMODS and SLOG-associating 2TM effector domain-containing protein</fullName>
    </recommendedName>
</protein>
<dbReference type="RefSeq" id="WP_157296374.1">
    <property type="nucleotide sequence ID" value="NZ_JBIAZU010000010.1"/>
</dbReference>
<keyword evidence="3" id="KW-1185">Reference proteome</keyword>
<evidence type="ECO:0008006" key="4">
    <source>
        <dbReference type="Google" id="ProtNLM"/>
    </source>
</evidence>
<evidence type="ECO:0000313" key="2">
    <source>
        <dbReference type="EMBL" id="MFF5297240.1"/>
    </source>
</evidence>
<comment type="caution">
    <text evidence="2">The sequence shown here is derived from an EMBL/GenBank/DDBJ whole genome shotgun (WGS) entry which is preliminary data.</text>
</comment>
<keyword evidence="1" id="KW-0472">Membrane</keyword>
<sequence length="204" mass="21186">MVYDEDEGRSLHEWPRWSRIEPEASEVTAGGEGSVASGVIFGDIVVSQISGDSSLVLRLRAEIKELAETANLVASAELKSARRWGRIHLILGLPTAVVAAVSGATALASTAGRVPAGVLALCAAAMSAASGFLGSEAKGTAAEQRAAALSTLATDARILSAFDLEGEPSPGLRRSLVDLADRLEAIRANDLEAAKVLKARARKE</sequence>
<feature type="transmembrane region" description="Helical" evidence="1">
    <location>
        <begin position="114"/>
        <end position="135"/>
    </location>
</feature>
<reference evidence="2 3" key="1">
    <citation type="submission" date="2024-10" db="EMBL/GenBank/DDBJ databases">
        <title>The Natural Products Discovery Center: Release of the First 8490 Sequenced Strains for Exploring Actinobacteria Biosynthetic Diversity.</title>
        <authorList>
            <person name="Kalkreuter E."/>
            <person name="Kautsar S.A."/>
            <person name="Yang D."/>
            <person name="Bader C.D."/>
            <person name="Teijaro C.N."/>
            <person name="Fluegel L."/>
            <person name="Davis C.M."/>
            <person name="Simpson J.R."/>
            <person name="Lauterbach L."/>
            <person name="Steele A.D."/>
            <person name="Gui C."/>
            <person name="Meng S."/>
            <person name="Li G."/>
            <person name="Viehrig K."/>
            <person name="Ye F."/>
            <person name="Su P."/>
            <person name="Kiefer A.F."/>
            <person name="Nichols A."/>
            <person name="Cepeda A.J."/>
            <person name="Yan W."/>
            <person name="Fan B."/>
            <person name="Jiang Y."/>
            <person name="Adhikari A."/>
            <person name="Zheng C.-J."/>
            <person name="Schuster L."/>
            <person name="Cowan T.M."/>
            <person name="Smanski M.J."/>
            <person name="Chevrette M.G."/>
            <person name="De Carvalho L.P.S."/>
            <person name="Shen B."/>
        </authorList>
    </citation>
    <scope>NUCLEOTIDE SEQUENCE [LARGE SCALE GENOMIC DNA]</scope>
    <source>
        <strain evidence="2 3">NPDC000087</strain>
    </source>
</reference>
<accession>A0ABW6WX99</accession>
<evidence type="ECO:0000313" key="3">
    <source>
        <dbReference type="Proteomes" id="UP001602245"/>
    </source>
</evidence>
<keyword evidence="1" id="KW-1133">Transmembrane helix</keyword>
<dbReference type="EMBL" id="JBIAZU010000010">
    <property type="protein sequence ID" value="MFF5297240.1"/>
    <property type="molecule type" value="Genomic_DNA"/>
</dbReference>
<proteinExistence type="predicted"/>
<organism evidence="2 3">
    <name type="scientific">Paractinoplanes globisporus</name>
    <dbReference type="NCBI Taxonomy" id="113565"/>
    <lineage>
        <taxon>Bacteria</taxon>
        <taxon>Bacillati</taxon>
        <taxon>Actinomycetota</taxon>
        <taxon>Actinomycetes</taxon>
        <taxon>Micromonosporales</taxon>
        <taxon>Micromonosporaceae</taxon>
        <taxon>Paractinoplanes</taxon>
    </lineage>
</organism>
<keyword evidence="1" id="KW-0812">Transmembrane</keyword>
<name>A0ABW6WX99_9ACTN</name>
<gene>
    <name evidence="2" type="ORF">ACFY35_48090</name>
</gene>
<dbReference type="Proteomes" id="UP001602245">
    <property type="component" value="Unassembled WGS sequence"/>
</dbReference>
<feature type="transmembrane region" description="Helical" evidence="1">
    <location>
        <begin position="89"/>
        <end position="108"/>
    </location>
</feature>